<evidence type="ECO:0000313" key="2">
    <source>
        <dbReference type="EMBL" id="KAK8039598.1"/>
    </source>
</evidence>
<organism evidence="2 3">
    <name type="scientific">Apiospora rasikravindrae</name>
    <dbReference type="NCBI Taxonomy" id="990691"/>
    <lineage>
        <taxon>Eukaryota</taxon>
        <taxon>Fungi</taxon>
        <taxon>Dikarya</taxon>
        <taxon>Ascomycota</taxon>
        <taxon>Pezizomycotina</taxon>
        <taxon>Sordariomycetes</taxon>
        <taxon>Xylariomycetidae</taxon>
        <taxon>Amphisphaeriales</taxon>
        <taxon>Apiosporaceae</taxon>
        <taxon>Apiospora</taxon>
    </lineage>
</organism>
<protein>
    <submittedName>
        <fullName evidence="2">Uncharacterized protein</fullName>
    </submittedName>
</protein>
<dbReference type="Proteomes" id="UP001444661">
    <property type="component" value="Unassembled WGS sequence"/>
</dbReference>
<keyword evidence="3" id="KW-1185">Reference proteome</keyword>
<gene>
    <name evidence="2" type="ORF">PG993_008009</name>
</gene>
<feature type="compositionally biased region" description="Acidic residues" evidence="1">
    <location>
        <begin position="97"/>
        <end position="114"/>
    </location>
</feature>
<feature type="compositionally biased region" description="Low complexity" evidence="1">
    <location>
        <begin position="1"/>
        <end position="20"/>
    </location>
</feature>
<proteinExistence type="predicted"/>
<sequence>MAPKKTNGSGSGNATTSGNAEPPPSPPPRRSAKFGLNQKKTVMQRFNRICAKLNWFNAEIPAGTVDPATPAKKKPGRPKKKNGVAAAAAVPSMNTNEDGDDADAEAEAEAEGSDDPSPAKKRKVDDNAVEEV</sequence>
<name>A0ABR1SZ42_9PEZI</name>
<feature type="compositionally biased region" description="Basic residues" evidence="1">
    <location>
        <begin position="71"/>
        <end position="82"/>
    </location>
</feature>
<reference evidence="2 3" key="1">
    <citation type="submission" date="2023-01" db="EMBL/GenBank/DDBJ databases">
        <title>Analysis of 21 Apiospora genomes using comparative genomics revels a genus with tremendous synthesis potential of carbohydrate active enzymes and secondary metabolites.</title>
        <authorList>
            <person name="Sorensen T."/>
        </authorList>
    </citation>
    <scope>NUCLEOTIDE SEQUENCE [LARGE SCALE GENOMIC DNA]</scope>
    <source>
        <strain evidence="2 3">CBS 33761</strain>
    </source>
</reference>
<comment type="caution">
    <text evidence="2">The sequence shown here is derived from an EMBL/GenBank/DDBJ whole genome shotgun (WGS) entry which is preliminary data.</text>
</comment>
<accession>A0ABR1SZ42</accession>
<feature type="region of interest" description="Disordered" evidence="1">
    <location>
        <begin position="59"/>
        <end position="132"/>
    </location>
</feature>
<feature type="region of interest" description="Disordered" evidence="1">
    <location>
        <begin position="1"/>
        <end position="39"/>
    </location>
</feature>
<evidence type="ECO:0000256" key="1">
    <source>
        <dbReference type="SAM" id="MobiDB-lite"/>
    </source>
</evidence>
<evidence type="ECO:0000313" key="3">
    <source>
        <dbReference type="Proteomes" id="UP001444661"/>
    </source>
</evidence>
<dbReference type="EMBL" id="JAQQWK010000006">
    <property type="protein sequence ID" value="KAK8039598.1"/>
    <property type="molecule type" value="Genomic_DNA"/>
</dbReference>